<name>A0A837IGC6_9BACT</name>
<evidence type="ECO:0000256" key="6">
    <source>
        <dbReference type="RuleBase" id="RU004279"/>
    </source>
</evidence>
<dbReference type="GO" id="GO:0000428">
    <property type="term" value="C:DNA-directed RNA polymerase complex"/>
    <property type="evidence" value="ECO:0007669"/>
    <property type="project" value="UniProtKB-KW"/>
</dbReference>
<reference evidence="8 9" key="1">
    <citation type="journal article" date="2015" name="Nature">
        <title>rRNA introns, odd ribosomes, and small enigmatic genomes across a large radiation of phyla.</title>
        <authorList>
            <person name="Brown C.T."/>
            <person name="Hug L.A."/>
            <person name="Thomas B.C."/>
            <person name="Sharon I."/>
            <person name="Castelle C.J."/>
            <person name="Singh A."/>
            <person name="Wilkins M.J."/>
            <person name="Williams K.H."/>
            <person name="Banfield J.F."/>
        </authorList>
    </citation>
    <scope>NUCLEOTIDE SEQUENCE [LARGE SCALE GENOMIC DNA]</scope>
</reference>
<dbReference type="InterPro" id="IPR007080">
    <property type="entry name" value="RNA_pol_Rpb1_1"/>
</dbReference>
<comment type="caution">
    <text evidence="8">The sequence shown here is derived from an EMBL/GenBank/DDBJ whole genome shotgun (WGS) entry which is preliminary data.</text>
</comment>
<evidence type="ECO:0000313" key="9">
    <source>
        <dbReference type="Proteomes" id="UP000034909"/>
    </source>
</evidence>
<comment type="function">
    <text evidence="6">DNA-dependent RNA polymerase catalyzes the transcription of DNA into RNA using the four ribonucleoside triphosphates as substrates.</text>
</comment>
<dbReference type="PANTHER" id="PTHR19376">
    <property type="entry name" value="DNA-DIRECTED RNA POLYMERASE"/>
    <property type="match status" value="1"/>
</dbReference>
<keyword evidence="1 6" id="KW-0240">DNA-directed RNA polymerase</keyword>
<dbReference type="PANTHER" id="PTHR19376:SF54">
    <property type="entry name" value="DNA-DIRECTED RNA POLYMERASE SUBUNIT BETA"/>
    <property type="match status" value="1"/>
</dbReference>
<dbReference type="GO" id="GO:0003677">
    <property type="term" value="F:DNA binding"/>
    <property type="evidence" value="ECO:0007669"/>
    <property type="project" value="InterPro"/>
</dbReference>
<keyword evidence="3 6" id="KW-0548">Nucleotidyltransferase</keyword>
<gene>
    <name evidence="8" type="ORF">UX18_C0035G0002</name>
</gene>
<dbReference type="SUPFAM" id="SSF64484">
    <property type="entry name" value="beta and beta-prime subunits of DNA dependent RNA-polymerase"/>
    <property type="match status" value="1"/>
</dbReference>
<evidence type="ECO:0000256" key="3">
    <source>
        <dbReference type="ARBA" id="ARBA00022695"/>
    </source>
</evidence>
<sequence>MNTFESIKLKIASPDDILKNSHGEITKPETINYRTQKPEKDGLFDERIFGPTKDWECYCGKYRRIRYKGVICDKCGVEVTRAVVRRERMGHIKLAVPVAHIWFLRSIPSKIGLLIDVPLNALERVIYYAAYIVISVDEKAKEEALSEVNKEYKTKLSAKGGSASGGKADAEALTRSRDKVREELKGLRKYQIISETEFHDLSLKYGNVFEAGIGSETVRKLLEEINLEELVKKLSEEEKTAPLSTRKKVLKRLKLARSFLKAGTRPEWMFITMLPVLPPDLRPMVPLDGGRYATSDLNDLYRRVINRNNRLKKLMEFNAPEVIVRNEKRMLQEAVDALIDNSARHAQSQAAALMSQKRPLRSLADMLKGKQGRFRQNLLIT</sequence>
<feature type="domain" description="RNA polymerase N-terminal" evidence="7">
    <location>
        <begin position="267"/>
        <end position="381"/>
    </location>
</feature>
<evidence type="ECO:0000256" key="1">
    <source>
        <dbReference type="ARBA" id="ARBA00022478"/>
    </source>
</evidence>
<evidence type="ECO:0000259" key="7">
    <source>
        <dbReference type="SMART" id="SM00663"/>
    </source>
</evidence>
<keyword evidence="4 6" id="KW-0804">Transcription</keyword>
<dbReference type="EMBL" id="LCLF01000035">
    <property type="protein sequence ID" value="KKU11989.1"/>
    <property type="molecule type" value="Genomic_DNA"/>
</dbReference>
<dbReference type="InterPro" id="IPR044893">
    <property type="entry name" value="RNA_pol_Rpb1_clamp_domain"/>
</dbReference>
<dbReference type="Proteomes" id="UP000034909">
    <property type="component" value="Unassembled WGS sequence"/>
</dbReference>
<keyword evidence="2 6" id="KW-0808">Transferase</keyword>
<organism evidence="8 9">
    <name type="scientific">Candidatus Azambacteria bacterium GW2011_GWC2_45_7b</name>
    <dbReference type="NCBI Taxonomy" id="1618621"/>
    <lineage>
        <taxon>Bacteria</taxon>
        <taxon>Candidatus Azamiibacteriota</taxon>
    </lineage>
</organism>
<dbReference type="InterPro" id="IPR006592">
    <property type="entry name" value="RNA_pol_N"/>
</dbReference>
<dbReference type="GO" id="GO:0003899">
    <property type="term" value="F:DNA-directed RNA polymerase activity"/>
    <property type="evidence" value="ECO:0007669"/>
    <property type="project" value="UniProtKB-EC"/>
</dbReference>
<dbReference type="SMART" id="SM00663">
    <property type="entry name" value="RPOLA_N"/>
    <property type="match status" value="1"/>
</dbReference>
<evidence type="ECO:0000256" key="2">
    <source>
        <dbReference type="ARBA" id="ARBA00022679"/>
    </source>
</evidence>
<evidence type="ECO:0000256" key="5">
    <source>
        <dbReference type="ARBA" id="ARBA00048552"/>
    </source>
</evidence>
<dbReference type="Pfam" id="PF04997">
    <property type="entry name" value="RNA_pol_Rpb1_1"/>
    <property type="match status" value="1"/>
</dbReference>
<accession>A0A837IGC6</accession>
<dbReference type="InterPro" id="IPR045867">
    <property type="entry name" value="DNA-dir_RpoC_beta_prime"/>
</dbReference>
<comment type="catalytic activity">
    <reaction evidence="5 6">
        <text>RNA(n) + a ribonucleoside 5'-triphosphate = RNA(n+1) + diphosphate</text>
        <dbReference type="Rhea" id="RHEA:21248"/>
        <dbReference type="Rhea" id="RHEA-COMP:14527"/>
        <dbReference type="Rhea" id="RHEA-COMP:17342"/>
        <dbReference type="ChEBI" id="CHEBI:33019"/>
        <dbReference type="ChEBI" id="CHEBI:61557"/>
        <dbReference type="ChEBI" id="CHEBI:140395"/>
        <dbReference type="EC" id="2.7.7.6"/>
    </reaction>
</comment>
<dbReference type="Gene3D" id="4.10.860.120">
    <property type="entry name" value="RNA polymerase II, clamp domain"/>
    <property type="match status" value="1"/>
</dbReference>
<comment type="similarity">
    <text evidence="6">Belongs to the RNA polymerase beta' chain family.</text>
</comment>
<proteinExistence type="inferred from homology"/>
<evidence type="ECO:0000256" key="4">
    <source>
        <dbReference type="ARBA" id="ARBA00023163"/>
    </source>
</evidence>
<dbReference type="GO" id="GO:0006351">
    <property type="term" value="P:DNA-templated transcription"/>
    <property type="evidence" value="ECO:0007669"/>
    <property type="project" value="InterPro"/>
</dbReference>
<protein>
    <recommendedName>
        <fullName evidence="6">DNA-directed RNA polymerase subunit</fullName>
        <ecNumber evidence="6">2.7.7.6</ecNumber>
    </recommendedName>
</protein>
<dbReference type="EC" id="2.7.7.6" evidence="6"/>
<evidence type="ECO:0000313" key="8">
    <source>
        <dbReference type="EMBL" id="KKU11989.1"/>
    </source>
</evidence>
<dbReference type="AlphaFoldDB" id="A0A837IGC6"/>